<feature type="signal peptide" evidence="1">
    <location>
        <begin position="1"/>
        <end position="16"/>
    </location>
</feature>
<dbReference type="AlphaFoldDB" id="A0A815PC21"/>
<proteinExistence type="predicted"/>
<evidence type="ECO:0000313" key="3">
    <source>
        <dbReference type="Proteomes" id="UP000663860"/>
    </source>
</evidence>
<evidence type="ECO:0000313" key="2">
    <source>
        <dbReference type="EMBL" id="CAF1446944.1"/>
    </source>
</evidence>
<feature type="chain" id="PRO_5032593477" evidence="1">
    <location>
        <begin position="17"/>
        <end position="221"/>
    </location>
</feature>
<dbReference type="Gene3D" id="2.60.120.1390">
    <property type="match status" value="1"/>
</dbReference>
<reference evidence="2" key="1">
    <citation type="submission" date="2021-02" db="EMBL/GenBank/DDBJ databases">
        <authorList>
            <person name="Nowell W R."/>
        </authorList>
    </citation>
    <scope>NUCLEOTIDE SEQUENCE</scope>
</reference>
<dbReference type="EMBL" id="CAJNOE010001739">
    <property type="protein sequence ID" value="CAF1446944.1"/>
    <property type="molecule type" value="Genomic_DNA"/>
</dbReference>
<keyword evidence="1" id="KW-0732">Signal</keyword>
<sequence>MHVWVLLFVCILTTQAQELLTFGTGLSSQRLYKTETEIFSHTLSPGSTFGVLTHFWTTGDPEIDTSTFSYYIDGEAVPSIQFITYMLAGAGFNDRAAPWGTKWIGKGAKSGGWYNNFRVPFQKSIRVTGKLPSTASGDKTIWIIVRGTENLPTSFQGFQLPSTARLTLHKIEGVTYDPLAWVRVVCTKNNYNGININKKHMYFMDGGMIGIPIHEMRRLIL</sequence>
<comment type="caution">
    <text evidence="2">The sequence shown here is derived from an EMBL/GenBank/DDBJ whole genome shotgun (WGS) entry which is preliminary data.</text>
</comment>
<gene>
    <name evidence="2" type="ORF">IZO911_LOCUS42133</name>
</gene>
<accession>A0A815PC21</accession>
<evidence type="ECO:0000256" key="1">
    <source>
        <dbReference type="SAM" id="SignalP"/>
    </source>
</evidence>
<organism evidence="2 3">
    <name type="scientific">Adineta steineri</name>
    <dbReference type="NCBI Taxonomy" id="433720"/>
    <lineage>
        <taxon>Eukaryota</taxon>
        <taxon>Metazoa</taxon>
        <taxon>Spiralia</taxon>
        <taxon>Gnathifera</taxon>
        <taxon>Rotifera</taxon>
        <taxon>Eurotatoria</taxon>
        <taxon>Bdelloidea</taxon>
        <taxon>Adinetida</taxon>
        <taxon>Adinetidae</taxon>
        <taxon>Adineta</taxon>
    </lineage>
</organism>
<name>A0A815PC21_9BILA</name>
<protein>
    <submittedName>
        <fullName evidence="2">Uncharacterized protein</fullName>
    </submittedName>
</protein>
<dbReference type="Proteomes" id="UP000663860">
    <property type="component" value="Unassembled WGS sequence"/>
</dbReference>